<organism evidence="1 2">
    <name type="scientific">Pseudomonas phage 201phi2-1</name>
    <name type="common">Pseudomonas chlororaphis phage 201phi2-1</name>
    <dbReference type="NCBI Taxonomy" id="198110"/>
    <lineage>
        <taxon>Viruses</taxon>
        <taxon>Duplodnaviria</taxon>
        <taxon>Heunggongvirae</taxon>
        <taxon>Uroviricota</taxon>
        <taxon>Caudoviricetes</taxon>
        <taxon>Chimalliviridae</taxon>
        <taxon>Serwervirus</taxon>
        <taxon>Serwervirus 201phi21</taxon>
    </lineage>
</organism>
<dbReference type="RefSeq" id="YP_001957146.1">
    <property type="nucleotide sequence ID" value="NC_010821.1"/>
</dbReference>
<name>B3FJT5_BP201</name>
<dbReference type="KEGG" id="vg:6372480"/>
<keyword evidence="2" id="KW-1185">Reference proteome</keyword>
<protein>
    <submittedName>
        <fullName evidence="1">Uncharacterized protein</fullName>
    </submittedName>
</protein>
<sequence>MKRLDQYEGSNRSGMFKYRIEADGELEQAIQAACDEMSVSTGEPHGMDDRPKHYPYIAFIHPDDEYYRVDLGFATAEDLVGDGPGSLDELKDMLYNYTTMKPWLDRIHEAAQLNGEASIEFRDLDDEPNFGNQYAMNNKQADWLRSQGWVVHWEKYPRTWIVSGW</sequence>
<proteinExistence type="predicted"/>
<dbReference type="Proteomes" id="UP000002421">
    <property type="component" value="Segment"/>
</dbReference>
<accession>B3FJT5</accession>
<reference evidence="1 2" key="1">
    <citation type="journal article" date="2008" name="Virology">
        <title>Characterization of Pseudomonas chlororaphis myovirus 201varphi2-1 via genomic sequencing, mass spectrometry, and electron microscopy.</title>
        <authorList>
            <person name="Thomas J.A."/>
            <person name="Rolando M.R."/>
            <person name="Carroll C.A."/>
            <person name="Shen P.S."/>
            <person name="Belnap D.M."/>
            <person name="Weintraub S.T."/>
            <person name="Serwer P."/>
            <person name="Hardies S.C."/>
        </authorList>
    </citation>
    <scope>NUCLEOTIDE SEQUENCE</scope>
</reference>
<evidence type="ECO:0000313" key="2">
    <source>
        <dbReference type="Proteomes" id="UP000002421"/>
    </source>
</evidence>
<evidence type="ECO:0000313" key="1">
    <source>
        <dbReference type="EMBL" id="ABY63250.1"/>
    </source>
</evidence>
<gene>
    <name evidence="1" type="ORF">201phi2-1p427</name>
</gene>
<organismHost>
    <name type="scientific">Pseudomonas chlororaphis</name>
    <dbReference type="NCBI Taxonomy" id="587753"/>
</organismHost>
<dbReference type="EMBL" id="EU197055">
    <property type="protein sequence ID" value="ABY63250.1"/>
    <property type="molecule type" value="Genomic_DNA"/>
</dbReference>